<dbReference type="UniPathway" id="UPA00378"/>
<evidence type="ECO:0000256" key="16">
    <source>
        <dbReference type="SAM" id="Phobius"/>
    </source>
</evidence>
<feature type="transmembrane region" description="Helical" evidence="16">
    <location>
        <begin position="165"/>
        <end position="186"/>
    </location>
</feature>
<reference evidence="17 18" key="3">
    <citation type="journal article" date="2017" name="Mol. Plant Pathol.">
        <title>A gapless genome sequence of the fungus Botrytis cinerea.</title>
        <authorList>
            <person name="Van Kan J.A."/>
            <person name="Stassen J.H."/>
            <person name="Mosbach A."/>
            <person name="Van Der Lee T.A."/>
            <person name="Faino L."/>
            <person name="Farmer A.D."/>
            <person name="Papasotiriou D.G."/>
            <person name="Zhou S."/>
            <person name="Seidl M.F."/>
            <person name="Cottam E."/>
            <person name="Edel D."/>
            <person name="Hahn M."/>
            <person name="Schwartz D.C."/>
            <person name="Dietrich R.A."/>
            <person name="Widdison S."/>
            <person name="Scalliet G."/>
        </authorList>
    </citation>
    <scope>NUCLEOTIDE SEQUENCE [LARGE SCALE GENOMIC DNA]</scope>
    <source>
        <strain evidence="17 18">B05.10</strain>
    </source>
</reference>
<comment type="function">
    <text evidence="13">Dol-P-Glc:Glc(2)Man(9)GlcNAc(2)-PP-Dol alpha-1,2-glucosyltransferase that operates in the biosynthetic pathway of dolichol-linked oligosaccharides, the glycan precursors employed in protein asparagine (N)-glycosylation. The assembly of dolichol-linked oligosaccharides begins on the cytosolic side of the endoplasmic reticulum membrane and finishes in its lumen. The sequential addition of sugars to dolichol pyrophosphate produces dolichol-linked oligosaccharides containing fourteen sugars, including two GlcNAcs, nine mannoses and three glucoses. Once assembled, the oligosaccharide is transferred from the lipid to nascent proteins by oligosaccharyltransferases. In the lumen of the endoplasmic reticulum, adds the third and last glucose residue from dolichyl phosphate glucose (Dol-P-Glc) onto the lipid-linked oligosaccharide intermediate Glc(2)Man(9)GlcNAc(2)-PP-Dol to produce Glc(3)Man(9)GlcNAc(2)-PP-Dol.</text>
</comment>
<dbReference type="GeneID" id="5427241"/>
<evidence type="ECO:0000256" key="3">
    <source>
        <dbReference type="ARBA" id="ARBA00010600"/>
    </source>
</evidence>
<accession>A0A384K519</accession>
<evidence type="ECO:0000256" key="12">
    <source>
        <dbReference type="ARBA" id="ARBA00032069"/>
    </source>
</evidence>
<evidence type="ECO:0000256" key="10">
    <source>
        <dbReference type="ARBA" id="ARBA00022989"/>
    </source>
</evidence>
<protein>
    <recommendedName>
        <fullName evidence="5">Dol-P-Glc:Glc(2)Man(9)GlcNAc(2)-PP-Dol alpha-1,2-glucosyltransferase</fullName>
        <ecNumber evidence="4">2.4.1.256</ecNumber>
    </recommendedName>
    <alternativeName>
        <fullName evidence="12">Asparagine-linked glycosylation protein 10</fullName>
    </alternativeName>
</protein>
<dbReference type="GO" id="GO:0006488">
    <property type="term" value="P:dolichol-linked oligosaccharide biosynthetic process"/>
    <property type="evidence" value="ECO:0007669"/>
    <property type="project" value="InterPro"/>
</dbReference>
<evidence type="ECO:0000256" key="11">
    <source>
        <dbReference type="ARBA" id="ARBA00023136"/>
    </source>
</evidence>
<organism evidence="17 18">
    <name type="scientific">Botryotinia fuckeliana (strain B05.10)</name>
    <name type="common">Noble rot fungus</name>
    <name type="synonym">Botrytis cinerea</name>
    <dbReference type="NCBI Taxonomy" id="332648"/>
    <lineage>
        <taxon>Eukaryota</taxon>
        <taxon>Fungi</taxon>
        <taxon>Dikarya</taxon>
        <taxon>Ascomycota</taxon>
        <taxon>Pezizomycotina</taxon>
        <taxon>Leotiomycetes</taxon>
        <taxon>Helotiales</taxon>
        <taxon>Sclerotiniaceae</taxon>
        <taxon>Botrytis</taxon>
    </lineage>
</organism>
<keyword evidence="11 16" id="KW-0472">Membrane</keyword>
<dbReference type="RefSeq" id="XP_024553436.1">
    <property type="nucleotide sequence ID" value="XM_024697620.1"/>
</dbReference>
<feature type="transmembrane region" description="Helical" evidence="16">
    <location>
        <begin position="389"/>
        <end position="411"/>
    </location>
</feature>
<dbReference type="KEGG" id="bfu:BCIN_15g04220"/>
<feature type="transmembrane region" description="Helical" evidence="16">
    <location>
        <begin position="117"/>
        <end position="137"/>
    </location>
</feature>
<evidence type="ECO:0000256" key="8">
    <source>
        <dbReference type="ARBA" id="ARBA00022692"/>
    </source>
</evidence>
<feature type="transmembrane region" description="Helical" evidence="16">
    <location>
        <begin position="442"/>
        <end position="459"/>
    </location>
</feature>
<feature type="compositionally biased region" description="Low complexity" evidence="15">
    <location>
        <begin position="487"/>
        <end position="501"/>
    </location>
</feature>
<evidence type="ECO:0000256" key="2">
    <source>
        <dbReference type="ARBA" id="ARBA00004922"/>
    </source>
</evidence>
<dbReference type="Pfam" id="PF04922">
    <property type="entry name" value="DIE2_ALG10"/>
    <property type="match status" value="1"/>
</dbReference>
<sequence length="598" mass="67983">MAGAIPTLLVGFLTAVGRSDPSSRRGLNVKTALAVSLTVASLAGFWEYQVTKNVPEPYLDEVFHIPQAQAYCRWDYATWDPKLTTPPGLYWWSHFLSIVSGFTTCNAHFLRTTNVIALIYIMMLAWKCRNLIIRAGVENRTDQIPKLISADSLHTAANIALFPPLFFFSGLYYTDVLSTCVVLYLYKQFLEQAELNEIRKSWKKDALFYLCGVLALCMRQTNIFWAAVFLGGMECVRTMRGTYRPTAPSLRHHHASSTEEYLKEVGELVKSEHLHDPPLHAAGLEDFVLTPLSIVWTAITRLPTIILQLIPHISLLITFGAFVFINGGVVLGDKSNHVATIHLSQLLYLWPFIAFFSFPLLVPTFFSLLSNSIDNFLHPSKFLTSSLNTQLRALITFGLILASLLGSLVIVKYNTIIHPFTLADNRHYIFYVFRYSILRHPLIRYLLAPIYIFCFFLIFKTLSGSSYEYTSSHVSSPQEKEPEKSKNSNSNSKNHKPSSNLVLPSTPLSTLFLLLLTTALSLITAPLVEPRYFILPFIFLRLHFPTLATSPSPKIKINTRLYAETMWYLLINAVTGYIFLYRGFEWVQEPGKVQRFMW</sequence>
<feature type="transmembrane region" description="Helical" evidence="16">
    <location>
        <begin position="89"/>
        <end position="110"/>
    </location>
</feature>
<dbReference type="OrthoDB" id="4769at2759"/>
<evidence type="ECO:0000256" key="9">
    <source>
        <dbReference type="ARBA" id="ARBA00022824"/>
    </source>
</evidence>
<dbReference type="Proteomes" id="UP000001798">
    <property type="component" value="Chromosome 15"/>
</dbReference>
<dbReference type="GO" id="GO:0005789">
    <property type="term" value="C:endoplasmic reticulum membrane"/>
    <property type="evidence" value="ECO:0007669"/>
    <property type="project" value="UniProtKB-SubCell"/>
</dbReference>
<comment type="pathway">
    <text evidence="2">Protein modification; protein glycosylation.</text>
</comment>
<evidence type="ECO:0000256" key="15">
    <source>
        <dbReference type="SAM" id="MobiDB-lite"/>
    </source>
</evidence>
<evidence type="ECO:0000256" key="7">
    <source>
        <dbReference type="ARBA" id="ARBA00022679"/>
    </source>
</evidence>
<dbReference type="InterPro" id="IPR016900">
    <property type="entry name" value="Alg10"/>
</dbReference>
<feature type="transmembrane region" description="Helical" evidence="16">
    <location>
        <begin position="508"/>
        <end position="528"/>
    </location>
</feature>
<comment type="similarity">
    <text evidence="3">Belongs to the ALG10 glucosyltransferase family.</text>
</comment>
<feature type="transmembrane region" description="Helical" evidence="16">
    <location>
        <begin position="305"/>
        <end position="325"/>
    </location>
</feature>
<feature type="region of interest" description="Disordered" evidence="15">
    <location>
        <begin position="473"/>
        <end position="501"/>
    </location>
</feature>
<feature type="transmembrane region" description="Helical" evidence="16">
    <location>
        <begin position="346"/>
        <end position="369"/>
    </location>
</feature>
<evidence type="ECO:0000256" key="4">
    <source>
        <dbReference type="ARBA" id="ARBA00011967"/>
    </source>
</evidence>
<evidence type="ECO:0000256" key="14">
    <source>
        <dbReference type="ARBA" id="ARBA00048064"/>
    </source>
</evidence>
<gene>
    <name evidence="17" type="primary">Bcdie2</name>
    <name evidence="17" type="ORF">BCIN_15g04220</name>
</gene>
<feature type="transmembrane region" description="Helical" evidence="16">
    <location>
        <begin position="566"/>
        <end position="584"/>
    </location>
</feature>
<dbReference type="VEuPathDB" id="FungiDB:Bcin15g04220"/>
<feature type="transmembrane region" description="Helical" evidence="16">
    <location>
        <begin position="207"/>
        <end position="230"/>
    </location>
</feature>
<keyword evidence="18" id="KW-1185">Reference proteome</keyword>
<dbReference type="GO" id="GO:0106073">
    <property type="term" value="F:dolichyl pyrophosphate Glc2Man9GlcNAc2 alpha-1,2-glucosyltransferase activity"/>
    <property type="evidence" value="ECO:0007669"/>
    <property type="project" value="UniProtKB-EC"/>
</dbReference>
<comment type="catalytic activity">
    <reaction evidence="14">
        <text>an alpha-D-Glc-(1-&gt;3)-alpha-D-Glc-(1-&gt;3)-alpha-D-Man-(1-&gt;2)-alpha-D-Man-(1-&gt;2)-alpha-D-Man-(1-&gt;3)-[alpha-D-Man-(1-&gt;2)-alpha-D-Man-(1-&gt;3)-[alpha-D-Man-(1-&gt;2)-alpha-D-Man-(1-&gt;6)]-alpha-D-Man-(1-&gt;6)]-beta-D-Man-(1-&gt;4)-beta-D-GlcNAc-(1-&gt;4)-alpha-D-GlcNAc-diphospho-di-trans,poly-cis-dolichol + a di-trans,poly-cis-dolichyl beta-D-glucosyl phosphate = a alpha-D-Glc-(1-&gt;2)-alpha-D-Glc-(1-&gt;3)-alpha-D-Glc-(1-&gt;3)-alpha-D-Man-(1-&gt;2)-alpha-D-Man-(1-&gt;2)-alpha-D-Man-(1-&gt;3)-[alpha-D-Man-(1-&gt;2)-alpha-D-Man-(1-&gt;3)-[alpha-D-Man-(1-&gt;2)-alpha-D-Man-(1-&gt;6)]-alpha-D-Man-(1-&gt;6)]-beta-D-Man-(1-&gt;4)-beta-D-GlcNAc-(1-&gt;4)-alpha-D-GlcNAc-diphospho-di-trans,poly-cis-dolichol + a di-trans,poly-cis-dolichyl phosphate + H(+)</text>
        <dbReference type="Rhea" id="RHEA:29543"/>
        <dbReference type="Rhea" id="RHEA-COMP:19498"/>
        <dbReference type="Rhea" id="RHEA-COMP:19502"/>
        <dbReference type="Rhea" id="RHEA-COMP:19512"/>
        <dbReference type="Rhea" id="RHEA-COMP:19522"/>
        <dbReference type="ChEBI" id="CHEBI:15378"/>
        <dbReference type="ChEBI" id="CHEBI:57525"/>
        <dbReference type="ChEBI" id="CHEBI:57683"/>
        <dbReference type="ChEBI" id="CHEBI:132522"/>
        <dbReference type="ChEBI" id="CHEBI:132523"/>
        <dbReference type="EC" id="2.4.1.256"/>
    </reaction>
    <physiologicalReaction direction="left-to-right" evidence="14">
        <dbReference type="Rhea" id="RHEA:29544"/>
    </physiologicalReaction>
</comment>
<proteinExistence type="inferred from homology"/>
<evidence type="ECO:0000313" key="18">
    <source>
        <dbReference type="Proteomes" id="UP000001798"/>
    </source>
</evidence>
<dbReference type="PANTHER" id="PTHR12989">
    <property type="entry name" value="ALPHA-1,2-GLUCOSYLTRANSFERASE ALG10"/>
    <property type="match status" value="1"/>
</dbReference>
<dbReference type="EMBL" id="CP009819">
    <property type="protein sequence ID" value="ATZ57913.1"/>
    <property type="molecule type" value="Genomic_DNA"/>
</dbReference>
<reference evidence="17 18" key="1">
    <citation type="journal article" date="2011" name="PLoS Genet.">
        <title>Genomic analysis of the necrotrophic fungal pathogens Sclerotinia sclerotiorum and Botrytis cinerea.</title>
        <authorList>
            <person name="Amselem J."/>
            <person name="Cuomo C.A."/>
            <person name="van Kan J.A."/>
            <person name="Viaud M."/>
            <person name="Benito E.P."/>
            <person name="Couloux A."/>
            <person name="Coutinho P.M."/>
            <person name="de Vries R.P."/>
            <person name="Dyer P.S."/>
            <person name="Fillinger S."/>
            <person name="Fournier E."/>
            <person name="Gout L."/>
            <person name="Hahn M."/>
            <person name="Kohn L."/>
            <person name="Lapalu N."/>
            <person name="Plummer K.M."/>
            <person name="Pradier J.M."/>
            <person name="Quevillon E."/>
            <person name="Sharon A."/>
            <person name="Simon A."/>
            <person name="ten Have A."/>
            <person name="Tudzynski B."/>
            <person name="Tudzynski P."/>
            <person name="Wincker P."/>
            <person name="Andrew M."/>
            <person name="Anthouard V."/>
            <person name="Beever R.E."/>
            <person name="Beffa R."/>
            <person name="Benoit I."/>
            <person name="Bouzid O."/>
            <person name="Brault B."/>
            <person name="Chen Z."/>
            <person name="Choquer M."/>
            <person name="Collemare J."/>
            <person name="Cotton P."/>
            <person name="Danchin E.G."/>
            <person name="Da Silva C."/>
            <person name="Gautier A."/>
            <person name="Giraud C."/>
            <person name="Giraud T."/>
            <person name="Gonzalez C."/>
            <person name="Grossetete S."/>
            <person name="Guldener U."/>
            <person name="Henrissat B."/>
            <person name="Howlett B.J."/>
            <person name="Kodira C."/>
            <person name="Kretschmer M."/>
            <person name="Lappartient A."/>
            <person name="Leroch M."/>
            <person name="Levis C."/>
            <person name="Mauceli E."/>
            <person name="Neuveglise C."/>
            <person name="Oeser B."/>
            <person name="Pearson M."/>
            <person name="Poulain J."/>
            <person name="Poussereau N."/>
            <person name="Quesneville H."/>
            <person name="Rascle C."/>
            <person name="Schumacher J."/>
            <person name="Segurens B."/>
            <person name="Sexton A."/>
            <person name="Silva E."/>
            <person name="Sirven C."/>
            <person name="Soanes D.M."/>
            <person name="Talbot N.J."/>
            <person name="Templeton M."/>
            <person name="Yandava C."/>
            <person name="Yarden O."/>
            <person name="Zeng Q."/>
            <person name="Rollins J.A."/>
            <person name="Lebrun M.H."/>
            <person name="Dickman M."/>
        </authorList>
    </citation>
    <scope>NUCLEOTIDE SEQUENCE [LARGE SCALE GENOMIC DNA]</scope>
    <source>
        <strain evidence="17 18">B05.10</strain>
    </source>
</reference>
<dbReference type="AlphaFoldDB" id="A0A384K519"/>
<name>A0A384K519_BOTFB</name>
<evidence type="ECO:0000256" key="1">
    <source>
        <dbReference type="ARBA" id="ARBA00004477"/>
    </source>
</evidence>
<comment type="subcellular location">
    <subcellularLocation>
        <location evidence="1">Endoplasmic reticulum membrane</location>
        <topology evidence="1">Multi-pass membrane protein</topology>
    </subcellularLocation>
</comment>
<evidence type="ECO:0000256" key="6">
    <source>
        <dbReference type="ARBA" id="ARBA00022676"/>
    </source>
</evidence>
<keyword evidence="8 16" id="KW-0812">Transmembrane</keyword>
<dbReference type="EC" id="2.4.1.256" evidence="4"/>
<keyword evidence="6" id="KW-0328">Glycosyltransferase</keyword>
<evidence type="ECO:0000313" key="17">
    <source>
        <dbReference type="EMBL" id="ATZ57913.1"/>
    </source>
</evidence>
<evidence type="ECO:0000256" key="13">
    <source>
        <dbReference type="ARBA" id="ARBA00044727"/>
    </source>
</evidence>
<evidence type="ECO:0000256" key="5">
    <source>
        <dbReference type="ARBA" id="ARBA00018512"/>
    </source>
</evidence>
<keyword evidence="10 16" id="KW-1133">Transmembrane helix</keyword>
<keyword evidence="9" id="KW-0256">Endoplasmic reticulum</keyword>
<keyword evidence="7" id="KW-0808">Transferase</keyword>
<reference evidence="17 18" key="2">
    <citation type="journal article" date="2012" name="Eukaryot. Cell">
        <title>Genome update of Botrytis cinerea strains B05.10 and T4.</title>
        <authorList>
            <person name="Staats M."/>
            <person name="van Kan J.A."/>
        </authorList>
    </citation>
    <scope>NUCLEOTIDE SEQUENCE [LARGE SCALE GENOMIC DNA]</scope>
    <source>
        <strain evidence="17 18">B05.10</strain>
    </source>
</reference>
<dbReference type="PANTHER" id="PTHR12989:SF10">
    <property type="entry name" value="DOL-P-GLC:GLC(2)MAN(9)GLCNAC(2)-PP-DOL ALPHA-1,2-GLUCOSYLTRANSFERASE-RELATED"/>
    <property type="match status" value="1"/>
</dbReference>